<feature type="non-terminal residue" evidence="1">
    <location>
        <position position="1"/>
    </location>
</feature>
<dbReference type="OrthoDB" id="2745898at2759"/>
<dbReference type="EMBL" id="JADNYJ010000042">
    <property type="protein sequence ID" value="KAF8901319.1"/>
    <property type="molecule type" value="Genomic_DNA"/>
</dbReference>
<dbReference type="Proteomes" id="UP000724874">
    <property type="component" value="Unassembled WGS sequence"/>
</dbReference>
<evidence type="ECO:0000313" key="1">
    <source>
        <dbReference type="EMBL" id="KAF8901319.1"/>
    </source>
</evidence>
<keyword evidence="2" id="KW-1185">Reference proteome</keyword>
<proteinExistence type="predicted"/>
<organism evidence="1 2">
    <name type="scientific">Gymnopilus junonius</name>
    <name type="common">Spectacular rustgill mushroom</name>
    <name type="synonym">Gymnopilus spectabilis subsp. junonius</name>
    <dbReference type="NCBI Taxonomy" id="109634"/>
    <lineage>
        <taxon>Eukaryota</taxon>
        <taxon>Fungi</taxon>
        <taxon>Dikarya</taxon>
        <taxon>Basidiomycota</taxon>
        <taxon>Agaricomycotina</taxon>
        <taxon>Agaricomycetes</taxon>
        <taxon>Agaricomycetidae</taxon>
        <taxon>Agaricales</taxon>
        <taxon>Agaricineae</taxon>
        <taxon>Hymenogastraceae</taxon>
        <taxon>Gymnopilus</taxon>
    </lineage>
</organism>
<accession>A0A9P5NNV2</accession>
<name>A0A9P5NNV2_GYMJU</name>
<dbReference type="AlphaFoldDB" id="A0A9P5NNV2"/>
<protein>
    <submittedName>
        <fullName evidence="1">Uncharacterized protein</fullName>
    </submittedName>
</protein>
<sequence length="266" mass="30487">MTSRVSFSLQSGFLATIDQLPRLAEHVREYHLFSLSSRNVDPKFNLWERTAKGLIAMKNLKIVVFQDVHLGPPRAGLLDMDRGVTFQLERLFWRSEANEYLQKVLEQQRHTLLELRFGLSEKDTFSPILYPGLERLSGDLHVLESFLIGSRVTHLEWTVSKREESIPSEELRARLQKLKGHLAVVRTFNLQCMSYGPSLGVFQGLLDHTEVWQVAQGSKSNCFQELHVLKNFPSLREFVLSSSHPNDPSPIPLEETLCYIQGGKEE</sequence>
<comment type="caution">
    <text evidence="1">The sequence shown here is derived from an EMBL/GenBank/DDBJ whole genome shotgun (WGS) entry which is preliminary data.</text>
</comment>
<gene>
    <name evidence="1" type="ORF">CPB84DRAFT_1824681</name>
</gene>
<reference evidence="1" key="1">
    <citation type="submission" date="2020-11" db="EMBL/GenBank/DDBJ databases">
        <authorList>
            <consortium name="DOE Joint Genome Institute"/>
            <person name="Ahrendt S."/>
            <person name="Riley R."/>
            <person name="Andreopoulos W."/>
            <person name="LaButti K."/>
            <person name="Pangilinan J."/>
            <person name="Ruiz-duenas F.J."/>
            <person name="Barrasa J.M."/>
            <person name="Sanchez-Garcia M."/>
            <person name="Camarero S."/>
            <person name="Miyauchi S."/>
            <person name="Serrano A."/>
            <person name="Linde D."/>
            <person name="Babiker R."/>
            <person name="Drula E."/>
            <person name="Ayuso-Fernandez I."/>
            <person name="Pacheco R."/>
            <person name="Padilla G."/>
            <person name="Ferreira P."/>
            <person name="Barriuso J."/>
            <person name="Kellner H."/>
            <person name="Castanera R."/>
            <person name="Alfaro M."/>
            <person name="Ramirez L."/>
            <person name="Pisabarro A.G."/>
            <person name="Kuo A."/>
            <person name="Tritt A."/>
            <person name="Lipzen A."/>
            <person name="He G."/>
            <person name="Yan M."/>
            <person name="Ng V."/>
            <person name="Cullen D."/>
            <person name="Martin F."/>
            <person name="Rosso M.-N."/>
            <person name="Henrissat B."/>
            <person name="Hibbett D."/>
            <person name="Martinez A.T."/>
            <person name="Grigoriev I.V."/>
        </authorList>
    </citation>
    <scope>NUCLEOTIDE SEQUENCE</scope>
    <source>
        <strain evidence="1">AH 44721</strain>
    </source>
</reference>
<evidence type="ECO:0000313" key="2">
    <source>
        <dbReference type="Proteomes" id="UP000724874"/>
    </source>
</evidence>